<dbReference type="KEGG" id="rml:FF011L_30390"/>
<gene>
    <name evidence="3" type="primary">grpE</name>
    <name evidence="7" type="ORF">FF011L_30390</name>
</gene>
<evidence type="ECO:0000256" key="3">
    <source>
        <dbReference type="HAMAP-Rule" id="MF_01151"/>
    </source>
</evidence>
<dbReference type="PRINTS" id="PR00773">
    <property type="entry name" value="GRPEPROTEIN"/>
</dbReference>
<evidence type="ECO:0000256" key="2">
    <source>
        <dbReference type="ARBA" id="ARBA00023186"/>
    </source>
</evidence>
<dbReference type="PANTHER" id="PTHR21237">
    <property type="entry name" value="GRPE PROTEIN"/>
    <property type="match status" value="1"/>
</dbReference>
<sequence>MIQNVPHNTTDCFQSRRPGKSAANRLSLLRPAPNLGEPRQQNHGAPQERDSRSTFGLMRDLLPVMDNLERAILAGRYSGDFDELISAVELVRDQFFATLTNHGLRKLSGSPSLFDSNQHRASGDEENHEQLHGSVVDVVEQGYRLRGDVLRPSKVIVSRNDSNQSGEDQ</sequence>
<dbReference type="PANTHER" id="PTHR21237:SF23">
    <property type="entry name" value="GRPE PROTEIN HOMOLOG, MITOCHONDRIAL"/>
    <property type="match status" value="1"/>
</dbReference>
<evidence type="ECO:0000313" key="7">
    <source>
        <dbReference type="EMBL" id="QDS94260.1"/>
    </source>
</evidence>
<proteinExistence type="inferred from homology"/>
<comment type="function">
    <text evidence="3 4">Participates actively in the response to hyperosmotic and heat shock by preventing the aggregation of stress-denatured proteins, in association with DnaK and GrpE. It is the nucleotide exchange factor for DnaK and may function as a thermosensor. Unfolded proteins bind initially to DnaJ; upon interaction with the DnaJ-bound protein, DnaK hydrolyzes its bound ATP, resulting in the formation of a stable complex. GrpE releases ADP from DnaK; ATP binding to DnaK triggers the release of the substrate protein, thus completing the reaction cycle. Several rounds of ATP-dependent interactions between DnaJ, DnaK and GrpE are required for fully efficient folding.</text>
</comment>
<feature type="region of interest" description="Disordered" evidence="6">
    <location>
        <begin position="107"/>
        <end position="131"/>
    </location>
</feature>
<dbReference type="GO" id="GO:0051087">
    <property type="term" value="F:protein-folding chaperone binding"/>
    <property type="evidence" value="ECO:0007669"/>
    <property type="project" value="InterPro"/>
</dbReference>
<dbReference type="HAMAP" id="MF_01151">
    <property type="entry name" value="GrpE"/>
    <property type="match status" value="1"/>
</dbReference>
<dbReference type="InterPro" id="IPR009012">
    <property type="entry name" value="GrpE_head"/>
</dbReference>
<dbReference type="GO" id="GO:0000774">
    <property type="term" value="F:adenyl-nucleotide exchange factor activity"/>
    <property type="evidence" value="ECO:0007669"/>
    <property type="project" value="InterPro"/>
</dbReference>
<dbReference type="PROSITE" id="PS01071">
    <property type="entry name" value="GRPE"/>
    <property type="match status" value="1"/>
</dbReference>
<dbReference type="GO" id="GO:0006457">
    <property type="term" value="P:protein folding"/>
    <property type="evidence" value="ECO:0007669"/>
    <property type="project" value="InterPro"/>
</dbReference>
<keyword evidence="3" id="KW-0963">Cytoplasm</keyword>
<organism evidence="7 8">
    <name type="scientific">Roseimaritima multifibrata</name>
    <dbReference type="NCBI Taxonomy" id="1930274"/>
    <lineage>
        <taxon>Bacteria</taxon>
        <taxon>Pseudomonadati</taxon>
        <taxon>Planctomycetota</taxon>
        <taxon>Planctomycetia</taxon>
        <taxon>Pirellulales</taxon>
        <taxon>Pirellulaceae</taxon>
        <taxon>Roseimaritima</taxon>
    </lineage>
</organism>
<name>A0A517MH99_9BACT</name>
<dbReference type="SUPFAM" id="SSF51064">
    <property type="entry name" value="Head domain of nucleotide exchange factor GrpE"/>
    <property type="match status" value="1"/>
</dbReference>
<keyword evidence="8" id="KW-1185">Reference proteome</keyword>
<dbReference type="Proteomes" id="UP000320672">
    <property type="component" value="Chromosome"/>
</dbReference>
<evidence type="ECO:0000256" key="4">
    <source>
        <dbReference type="RuleBase" id="RU000639"/>
    </source>
</evidence>
<dbReference type="AlphaFoldDB" id="A0A517MH99"/>
<feature type="compositionally biased region" description="Basic and acidic residues" evidence="6">
    <location>
        <begin position="117"/>
        <end position="131"/>
    </location>
</feature>
<comment type="similarity">
    <text evidence="1 3 5">Belongs to the GrpE family.</text>
</comment>
<comment type="subunit">
    <text evidence="3">Homodimer.</text>
</comment>
<evidence type="ECO:0000256" key="5">
    <source>
        <dbReference type="RuleBase" id="RU004478"/>
    </source>
</evidence>
<dbReference type="RefSeq" id="WP_218932630.1">
    <property type="nucleotide sequence ID" value="NZ_CP036262.1"/>
</dbReference>
<protein>
    <recommendedName>
        <fullName evidence="3 4">Protein GrpE</fullName>
    </recommendedName>
    <alternativeName>
        <fullName evidence="3">HSP-70 cofactor</fullName>
    </alternativeName>
</protein>
<keyword evidence="3 4" id="KW-0346">Stress response</keyword>
<dbReference type="GO" id="GO:0042803">
    <property type="term" value="F:protein homodimerization activity"/>
    <property type="evidence" value="ECO:0007669"/>
    <property type="project" value="InterPro"/>
</dbReference>
<dbReference type="GO" id="GO:0051082">
    <property type="term" value="F:unfolded protein binding"/>
    <property type="evidence" value="ECO:0007669"/>
    <property type="project" value="TreeGrafter"/>
</dbReference>
<dbReference type="Pfam" id="PF01025">
    <property type="entry name" value="GrpE"/>
    <property type="match status" value="1"/>
</dbReference>
<evidence type="ECO:0000256" key="1">
    <source>
        <dbReference type="ARBA" id="ARBA00009054"/>
    </source>
</evidence>
<dbReference type="Gene3D" id="2.30.22.10">
    <property type="entry name" value="Head domain of nucleotide exchange factor GrpE"/>
    <property type="match status" value="1"/>
</dbReference>
<dbReference type="GO" id="GO:0005737">
    <property type="term" value="C:cytoplasm"/>
    <property type="evidence" value="ECO:0007669"/>
    <property type="project" value="UniProtKB-SubCell"/>
</dbReference>
<evidence type="ECO:0000256" key="6">
    <source>
        <dbReference type="SAM" id="MobiDB-lite"/>
    </source>
</evidence>
<dbReference type="InterPro" id="IPR013805">
    <property type="entry name" value="GrpE_CC"/>
</dbReference>
<accession>A0A517MH99</accession>
<dbReference type="Gene3D" id="3.90.20.20">
    <property type="match status" value="1"/>
</dbReference>
<dbReference type="SUPFAM" id="SSF58014">
    <property type="entry name" value="Coiled-coil domain of nucleotide exchange factor GrpE"/>
    <property type="match status" value="1"/>
</dbReference>
<feature type="region of interest" description="Disordered" evidence="6">
    <location>
        <begin position="30"/>
        <end position="53"/>
    </location>
</feature>
<feature type="compositionally biased region" description="Polar residues" evidence="6">
    <location>
        <begin position="1"/>
        <end position="13"/>
    </location>
</feature>
<dbReference type="InterPro" id="IPR000740">
    <property type="entry name" value="GrpE"/>
</dbReference>
<feature type="region of interest" description="Disordered" evidence="6">
    <location>
        <begin position="1"/>
        <end position="20"/>
    </location>
</feature>
<evidence type="ECO:0000313" key="8">
    <source>
        <dbReference type="Proteomes" id="UP000320672"/>
    </source>
</evidence>
<comment type="subcellular location">
    <subcellularLocation>
        <location evidence="3">Cytoplasm</location>
    </subcellularLocation>
</comment>
<keyword evidence="2 3" id="KW-0143">Chaperone</keyword>
<dbReference type="EMBL" id="CP036262">
    <property type="protein sequence ID" value="QDS94260.1"/>
    <property type="molecule type" value="Genomic_DNA"/>
</dbReference>
<reference evidence="7 8" key="1">
    <citation type="submission" date="2019-02" db="EMBL/GenBank/DDBJ databases">
        <title>Deep-cultivation of Planctomycetes and their phenomic and genomic characterization uncovers novel biology.</title>
        <authorList>
            <person name="Wiegand S."/>
            <person name="Jogler M."/>
            <person name="Boedeker C."/>
            <person name="Pinto D."/>
            <person name="Vollmers J."/>
            <person name="Rivas-Marin E."/>
            <person name="Kohn T."/>
            <person name="Peeters S.H."/>
            <person name="Heuer A."/>
            <person name="Rast P."/>
            <person name="Oberbeckmann S."/>
            <person name="Bunk B."/>
            <person name="Jeske O."/>
            <person name="Meyerdierks A."/>
            <person name="Storesund J.E."/>
            <person name="Kallscheuer N."/>
            <person name="Luecker S."/>
            <person name="Lage O.M."/>
            <person name="Pohl T."/>
            <person name="Merkel B.J."/>
            <person name="Hornburger P."/>
            <person name="Mueller R.-W."/>
            <person name="Bruemmer F."/>
            <person name="Labrenz M."/>
            <person name="Spormann A.M."/>
            <person name="Op den Camp H."/>
            <person name="Overmann J."/>
            <person name="Amann R."/>
            <person name="Jetten M.S.M."/>
            <person name="Mascher T."/>
            <person name="Medema M.H."/>
            <person name="Devos D.P."/>
            <person name="Kaster A.-K."/>
            <person name="Ovreas L."/>
            <person name="Rohde M."/>
            <person name="Galperin M.Y."/>
            <person name="Jogler C."/>
        </authorList>
    </citation>
    <scope>NUCLEOTIDE SEQUENCE [LARGE SCALE GENOMIC DNA]</scope>
    <source>
        <strain evidence="7 8">FF011L</strain>
    </source>
</reference>